<dbReference type="AlphaFoldDB" id="A0A5N5QST6"/>
<keyword evidence="4" id="KW-1185">Reference proteome</keyword>
<gene>
    <name evidence="3" type="ORF">CTheo_1779</name>
</gene>
<organism evidence="3 4">
    <name type="scientific">Ceratobasidium theobromae</name>
    <dbReference type="NCBI Taxonomy" id="1582974"/>
    <lineage>
        <taxon>Eukaryota</taxon>
        <taxon>Fungi</taxon>
        <taxon>Dikarya</taxon>
        <taxon>Basidiomycota</taxon>
        <taxon>Agaricomycotina</taxon>
        <taxon>Agaricomycetes</taxon>
        <taxon>Cantharellales</taxon>
        <taxon>Ceratobasidiaceae</taxon>
        <taxon>Ceratobasidium</taxon>
    </lineage>
</organism>
<accession>A0A5N5QST6</accession>
<feature type="compositionally biased region" description="Acidic residues" evidence="2">
    <location>
        <begin position="609"/>
        <end position="637"/>
    </location>
</feature>
<protein>
    <recommendedName>
        <fullName evidence="5">EF-hand domain-containing protein</fullName>
    </recommendedName>
</protein>
<keyword evidence="1" id="KW-0175">Coiled coil</keyword>
<feature type="compositionally biased region" description="Acidic residues" evidence="2">
    <location>
        <begin position="671"/>
        <end position="681"/>
    </location>
</feature>
<sequence>MSHYGLKSKDYSDFLKSGPVVDELEQKSQGHRIASALHKTQVQLNAANTQVIANPSAVSKAPKVTKQIINTLLAPAKSLAELLGHLSEVVPQTEPVADLFKALLRLELDRQDNDKRIAVLYHSMSSMLIVLAKLDDAFAESELSEELDQKLDEIVKTMNGFGNFCDVFYKHRTVVRFIRGPEYAEELQFYLECFTRTRHDLETMMMHHTSLVVLQTSNVVGGIANEVSQLTKFMNAQTTREREAGDFIKVKGGVEAILKDTKIIIEVAAKLGDTINSSAQTNRALQVSLHADLNTQIQENYTVFILKLNSVKEELTETINKSTTEILMKLDAGPHELISDPDIKAIWKAVHHHFEQIFVRYAVENDGAAHPDAWTLNYLSRVIFYPAIADAIDEDSSGYVSVNELNNFFDGRARPPGWSVPQWLAYWAAGWYQDNLRYRDKILARLAAFENSIQGLHADNKGLLRDYLTCISADAKLIVNSLYNNVLEYFEDGSVATTELESLRDKYTEYITKKVDASLEGSKFELDDKRTLDMVVGVGNRLESVKPLPGGEGVTVAMAKSFDVIFDAFTRRTRSLMESWRQQRIGNDLQAEWYANGLFEDWYKREKEESEPDEYDDDDYLSDEYDTDPDQEEGLEEYADRPPTATGSMAGDTMEEARDVVEQTGHGYGTEDYENEDEAEYDAPRANIDANDDDDEDGDGGAKADGNESEHAPVGYEADREVGYPRALGTVHDSAVTERLDRLEEKMDELKDLLTNVLARLDSM</sequence>
<proteinExistence type="predicted"/>
<dbReference type="InterPro" id="IPR018247">
    <property type="entry name" value="EF_Hand_1_Ca_BS"/>
</dbReference>
<feature type="region of interest" description="Disordered" evidence="2">
    <location>
        <begin position="607"/>
        <end position="653"/>
    </location>
</feature>
<dbReference type="EMBL" id="SSOP01000016">
    <property type="protein sequence ID" value="KAB5594800.1"/>
    <property type="molecule type" value="Genomic_DNA"/>
</dbReference>
<evidence type="ECO:0000256" key="1">
    <source>
        <dbReference type="SAM" id="Coils"/>
    </source>
</evidence>
<dbReference type="PROSITE" id="PS00018">
    <property type="entry name" value="EF_HAND_1"/>
    <property type="match status" value="1"/>
</dbReference>
<evidence type="ECO:0008006" key="5">
    <source>
        <dbReference type="Google" id="ProtNLM"/>
    </source>
</evidence>
<dbReference type="OrthoDB" id="2122982at2759"/>
<evidence type="ECO:0000313" key="4">
    <source>
        <dbReference type="Proteomes" id="UP000383932"/>
    </source>
</evidence>
<feature type="region of interest" description="Disordered" evidence="2">
    <location>
        <begin position="666"/>
        <end position="716"/>
    </location>
</feature>
<feature type="compositionally biased region" description="Basic and acidic residues" evidence="2">
    <location>
        <begin position="700"/>
        <end position="716"/>
    </location>
</feature>
<comment type="caution">
    <text evidence="3">The sequence shown here is derived from an EMBL/GenBank/DDBJ whole genome shotgun (WGS) entry which is preliminary data.</text>
</comment>
<feature type="compositionally biased region" description="Acidic residues" evidence="2">
    <location>
        <begin position="690"/>
        <end position="699"/>
    </location>
</feature>
<dbReference type="Proteomes" id="UP000383932">
    <property type="component" value="Unassembled WGS sequence"/>
</dbReference>
<reference evidence="3 4" key="1">
    <citation type="journal article" date="2019" name="Fungal Biol. Biotechnol.">
        <title>Draft genome sequence of fastidious pathogen Ceratobasidium theobromae, which causes vascular-streak dieback in Theobroma cacao.</title>
        <authorList>
            <person name="Ali S.S."/>
            <person name="Asman A."/>
            <person name="Shao J."/>
            <person name="Firmansyah A.P."/>
            <person name="Susilo A.W."/>
            <person name="Rosmana A."/>
            <person name="McMahon P."/>
            <person name="Junaid M."/>
            <person name="Guest D."/>
            <person name="Kheng T.Y."/>
            <person name="Meinhardt L.W."/>
            <person name="Bailey B.A."/>
        </authorList>
    </citation>
    <scope>NUCLEOTIDE SEQUENCE [LARGE SCALE GENOMIC DNA]</scope>
    <source>
        <strain evidence="3 4">CT2</strain>
    </source>
</reference>
<evidence type="ECO:0000313" key="3">
    <source>
        <dbReference type="EMBL" id="KAB5594800.1"/>
    </source>
</evidence>
<evidence type="ECO:0000256" key="2">
    <source>
        <dbReference type="SAM" id="MobiDB-lite"/>
    </source>
</evidence>
<feature type="coiled-coil region" evidence="1">
    <location>
        <begin position="733"/>
        <end position="760"/>
    </location>
</feature>
<name>A0A5N5QST6_9AGAM</name>